<sequence>MVAPPSLSLSTLAWGYGAARSGAGGTLHAMLKGRTMAPRSPEPGVEAACGCRPEQPCAAAGPRDGWPRQSWIQGRVELRPQRVQSGAAVAELRPCASPLPRLSDSSLWTVAAAGRLPDEAQRAVPKEPGRAEMRSEPASGKGGVAARRRSAAGGWFAGASCEGALGSLLAYCHTGVDKELRSGRQAANNQERFGEGKQQGNCFGVVQKPNKQLMPYYF</sequence>
<dbReference type="EMBL" id="CM029050">
    <property type="protein sequence ID" value="KAG2565513.1"/>
    <property type="molecule type" value="Genomic_DNA"/>
</dbReference>
<feature type="compositionally biased region" description="Basic and acidic residues" evidence="1">
    <location>
        <begin position="118"/>
        <end position="135"/>
    </location>
</feature>
<dbReference type="Proteomes" id="UP000823388">
    <property type="component" value="Chromosome 7N"/>
</dbReference>
<gene>
    <name evidence="2" type="ORF">PVAP13_7NG026834</name>
</gene>
<accession>A0A8T0PU23</accession>
<keyword evidence="3" id="KW-1185">Reference proteome</keyword>
<feature type="region of interest" description="Disordered" evidence="1">
    <location>
        <begin position="118"/>
        <end position="145"/>
    </location>
</feature>
<proteinExistence type="predicted"/>
<evidence type="ECO:0000256" key="1">
    <source>
        <dbReference type="SAM" id="MobiDB-lite"/>
    </source>
</evidence>
<reference evidence="2" key="1">
    <citation type="submission" date="2020-05" db="EMBL/GenBank/DDBJ databases">
        <title>WGS assembly of Panicum virgatum.</title>
        <authorList>
            <person name="Lovell J.T."/>
            <person name="Jenkins J."/>
            <person name="Shu S."/>
            <person name="Juenger T.E."/>
            <person name="Schmutz J."/>
        </authorList>
    </citation>
    <scope>NUCLEOTIDE SEQUENCE</scope>
    <source>
        <strain evidence="2">AP13</strain>
    </source>
</reference>
<evidence type="ECO:0000313" key="3">
    <source>
        <dbReference type="Proteomes" id="UP000823388"/>
    </source>
</evidence>
<dbReference type="AlphaFoldDB" id="A0A8T0PU23"/>
<comment type="caution">
    <text evidence="2">The sequence shown here is derived from an EMBL/GenBank/DDBJ whole genome shotgun (WGS) entry which is preliminary data.</text>
</comment>
<name>A0A8T0PU23_PANVG</name>
<evidence type="ECO:0000313" key="2">
    <source>
        <dbReference type="EMBL" id="KAG2565513.1"/>
    </source>
</evidence>
<organism evidence="2 3">
    <name type="scientific">Panicum virgatum</name>
    <name type="common">Blackwell switchgrass</name>
    <dbReference type="NCBI Taxonomy" id="38727"/>
    <lineage>
        <taxon>Eukaryota</taxon>
        <taxon>Viridiplantae</taxon>
        <taxon>Streptophyta</taxon>
        <taxon>Embryophyta</taxon>
        <taxon>Tracheophyta</taxon>
        <taxon>Spermatophyta</taxon>
        <taxon>Magnoliopsida</taxon>
        <taxon>Liliopsida</taxon>
        <taxon>Poales</taxon>
        <taxon>Poaceae</taxon>
        <taxon>PACMAD clade</taxon>
        <taxon>Panicoideae</taxon>
        <taxon>Panicodae</taxon>
        <taxon>Paniceae</taxon>
        <taxon>Panicinae</taxon>
        <taxon>Panicum</taxon>
        <taxon>Panicum sect. Hiantes</taxon>
    </lineage>
</organism>
<protein>
    <submittedName>
        <fullName evidence="2">Uncharacterized protein</fullName>
    </submittedName>
</protein>